<evidence type="ECO:0000256" key="5">
    <source>
        <dbReference type="HAMAP-Rule" id="MF_03174"/>
    </source>
</evidence>
<feature type="binding site" evidence="5">
    <location>
        <position position="326"/>
    </location>
    <ligand>
        <name>a divalent metal cation</name>
        <dbReference type="ChEBI" id="CHEBI:60240"/>
        <label>2</label>
        <note>catalytic</note>
    </ligand>
</feature>
<feature type="binding site" evidence="5">
    <location>
        <position position="270"/>
    </location>
    <ligand>
        <name>substrate</name>
    </ligand>
</feature>
<feature type="binding site" evidence="5">
    <location>
        <position position="172"/>
    </location>
    <ligand>
        <name>substrate</name>
    </ligand>
</feature>
<dbReference type="InterPro" id="IPR001714">
    <property type="entry name" value="Pept_M24_MAP"/>
</dbReference>
<comment type="similarity">
    <text evidence="5">Belongs to the peptidase M24A family. Methionine aminopeptidase type 1 subfamily.</text>
</comment>
<proteinExistence type="inferred from homology"/>
<dbReference type="GO" id="GO:0046872">
    <property type="term" value="F:metal ion binding"/>
    <property type="evidence" value="ECO:0007669"/>
    <property type="project" value="UniProtKB-UniRule"/>
</dbReference>
<dbReference type="CDD" id="cd01086">
    <property type="entry name" value="MetAP1"/>
    <property type="match status" value="1"/>
</dbReference>
<keyword evidence="3 5" id="KW-0479">Metal-binding</keyword>
<dbReference type="Gene3D" id="3.90.230.10">
    <property type="entry name" value="Creatinase/methionine aminopeptidase superfamily"/>
    <property type="match status" value="1"/>
</dbReference>
<evidence type="ECO:0000259" key="7">
    <source>
        <dbReference type="Pfam" id="PF00557"/>
    </source>
</evidence>
<dbReference type="GO" id="GO:0070006">
    <property type="term" value="F:metalloaminopeptidase activity"/>
    <property type="evidence" value="ECO:0007669"/>
    <property type="project" value="UniProtKB-UniRule"/>
</dbReference>
<evidence type="ECO:0000256" key="4">
    <source>
        <dbReference type="ARBA" id="ARBA00022801"/>
    </source>
</evidence>
<sequence length="358" mass="38901">MRALAQRARVAAREPVRAWTHRPRSRSTTHAKRKGFAEFLRVGGVDADDARSWYNGRRPLRPGARTPMRRVPSEIAPVPPYARDGHLPAYDDGTWQLATTAADREGMRAAGRFAAEVLDMAELMIVPGVTTTDDIDVAVHEMIVARGAYPSPLNYGGFPKSVCTSLNECICHGIPDDTVIESGDIINIDVTVYLNGYHGDTSRTIMCGEVTDEVRRLVETTERALDAAIAVCGPNVPVRRIGATIHKIADEGKYGVVEKFVGHGVGKVFHSGPTVKHHRNNDPGALKVGTTFTIEPMLTIGTTRDKMWKDGWTSVTADGKWTAQCEHTLLVTETGVEILTASPLRAQRAADAAAKTTA</sequence>
<dbReference type="EC" id="3.4.11.18" evidence="6"/>
<dbReference type="InterPro" id="IPR036005">
    <property type="entry name" value="Creatinase/aminopeptidase-like"/>
</dbReference>
<dbReference type="AlphaFoldDB" id="A0A1Y5IC59"/>
<dbReference type="HAMAP" id="MF_01974">
    <property type="entry name" value="MetAP_1"/>
    <property type="match status" value="1"/>
</dbReference>
<dbReference type="PANTHER" id="PTHR43330:SF8">
    <property type="entry name" value="METHIONINE AMINOPEPTIDASE 1D, MITOCHONDRIAL"/>
    <property type="match status" value="1"/>
</dbReference>
<feature type="domain" description="Peptidase M24" evidence="7">
    <location>
        <begin position="105"/>
        <end position="333"/>
    </location>
</feature>
<dbReference type="NCBIfam" id="TIGR00500">
    <property type="entry name" value="met_pdase_I"/>
    <property type="match status" value="1"/>
</dbReference>
<reference evidence="8" key="1">
    <citation type="submission" date="2017-04" db="EMBL/GenBank/DDBJ databases">
        <title>Population genomics of picophytoplankton unveils novel chromosome hypervariability.</title>
        <authorList>
            <consortium name="DOE Joint Genome Institute"/>
            <person name="Blanc-Mathieu R."/>
            <person name="Krasovec M."/>
            <person name="Hebrard M."/>
            <person name="Yau S."/>
            <person name="Desgranges E."/>
            <person name="Martin J."/>
            <person name="Schackwitz W."/>
            <person name="Kuo A."/>
            <person name="Salin G."/>
            <person name="Donnadieu C."/>
            <person name="Desdevises Y."/>
            <person name="Sanchez-Ferandin S."/>
            <person name="Moreau H."/>
            <person name="Rivals E."/>
            <person name="Grigoriev I.V."/>
            <person name="Grimsley N."/>
            <person name="Eyre-Walker A."/>
            <person name="Piganeau G."/>
        </authorList>
    </citation>
    <scope>NUCLEOTIDE SEQUENCE [LARGE SCALE GENOMIC DNA]</scope>
    <source>
        <strain evidence="8">RCC 1115</strain>
    </source>
</reference>
<keyword evidence="1 5" id="KW-0031">Aminopeptidase</keyword>
<dbReference type="Proteomes" id="UP000195557">
    <property type="component" value="Unassembled WGS sequence"/>
</dbReference>
<feature type="binding site" evidence="5">
    <location>
        <position position="295"/>
    </location>
    <ligand>
        <name>a divalent metal cation</name>
        <dbReference type="ChEBI" id="CHEBI:60240"/>
        <label>2</label>
        <note>catalytic</note>
    </ligand>
</feature>
<feature type="binding site" evidence="5">
    <location>
        <position position="200"/>
    </location>
    <ligand>
        <name>a divalent metal cation</name>
        <dbReference type="ChEBI" id="CHEBI:60240"/>
        <label>1</label>
    </ligand>
</feature>
<gene>
    <name evidence="8" type="ORF">BE221DRAFT_191638</name>
</gene>
<dbReference type="SUPFAM" id="SSF55920">
    <property type="entry name" value="Creatinase/aminopeptidase"/>
    <property type="match status" value="1"/>
</dbReference>
<dbReference type="Pfam" id="PF00557">
    <property type="entry name" value="Peptidase_M24"/>
    <property type="match status" value="1"/>
</dbReference>
<evidence type="ECO:0000256" key="3">
    <source>
        <dbReference type="ARBA" id="ARBA00022723"/>
    </source>
</evidence>
<dbReference type="eggNOG" id="KOG2738">
    <property type="taxonomic scope" value="Eukaryota"/>
</dbReference>
<feature type="binding site" evidence="5">
    <location>
        <position position="326"/>
    </location>
    <ligand>
        <name>a divalent metal cation</name>
        <dbReference type="ChEBI" id="CHEBI:60240"/>
        <label>1</label>
    </ligand>
</feature>
<keyword evidence="4 5" id="KW-0378">Hydrolase</keyword>
<dbReference type="PANTHER" id="PTHR43330">
    <property type="entry name" value="METHIONINE AMINOPEPTIDASE"/>
    <property type="match status" value="1"/>
</dbReference>
<dbReference type="GO" id="GO:0006508">
    <property type="term" value="P:proteolysis"/>
    <property type="evidence" value="ECO:0007669"/>
    <property type="project" value="UniProtKB-KW"/>
</dbReference>
<feature type="binding site" evidence="5">
    <location>
        <position position="263"/>
    </location>
    <ligand>
        <name>a divalent metal cation</name>
        <dbReference type="ChEBI" id="CHEBI:60240"/>
        <label>2</label>
        <note>catalytic</note>
    </ligand>
</feature>
<comment type="function">
    <text evidence="6">Cotranslationally removes the N-terminal methionine from nascent proteins. The N-terminal methionine is often cleaved when the second residue in the primary sequence is small and uncharged (Met-Ala-, Cys, Gly, Pro, Ser, Thr, or Val).</text>
</comment>
<comment type="cofactor">
    <cofactor evidence="5">
        <name>Co(2+)</name>
        <dbReference type="ChEBI" id="CHEBI:48828"/>
    </cofactor>
    <cofactor evidence="5">
        <name>Zn(2+)</name>
        <dbReference type="ChEBI" id="CHEBI:29105"/>
    </cofactor>
    <cofactor evidence="5">
        <name>Mn(2+)</name>
        <dbReference type="ChEBI" id="CHEBI:29035"/>
    </cofactor>
    <cofactor evidence="5">
        <name>Fe(2+)</name>
        <dbReference type="ChEBI" id="CHEBI:29033"/>
    </cofactor>
    <text evidence="5">Binds 2 divalent metal cations per subunit. Has a high-affinity and a low affinity metal-binding site. The true nature of the physiological cofactor is under debate. The enzyme is active with cobalt, zinc, manganese or divalent iron ions. Most likely, methionine aminopeptidases function as mononuclear Fe(2+)-metalloproteases under physiological conditions, and the catalytically relevant metal-binding site has been assigned to the histidine-containing high-affinity site.</text>
</comment>
<protein>
    <recommendedName>
        <fullName evidence="6">Methionine aminopeptidase</fullName>
        <ecNumber evidence="6">3.4.11.18</ecNumber>
    </recommendedName>
</protein>
<dbReference type="PRINTS" id="PR00599">
    <property type="entry name" value="MAPEPTIDASE"/>
</dbReference>
<feature type="binding site" evidence="5">
    <location>
        <position position="189"/>
    </location>
    <ligand>
        <name>a divalent metal cation</name>
        <dbReference type="ChEBI" id="CHEBI:60240"/>
        <label>1</label>
    </ligand>
</feature>
<dbReference type="PROSITE" id="PS00680">
    <property type="entry name" value="MAP_1"/>
    <property type="match status" value="1"/>
</dbReference>
<evidence type="ECO:0000256" key="6">
    <source>
        <dbReference type="RuleBase" id="RU003653"/>
    </source>
</evidence>
<evidence type="ECO:0000313" key="8">
    <source>
        <dbReference type="EMBL" id="OUS47096.1"/>
    </source>
</evidence>
<dbReference type="EMBL" id="KZ155780">
    <property type="protein sequence ID" value="OUS47096.1"/>
    <property type="molecule type" value="Genomic_DNA"/>
</dbReference>
<dbReference type="InterPro" id="IPR000994">
    <property type="entry name" value="Pept_M24"/>
</dbReference>
<keyword evidence="2 5" id="KW-0645">Protease</keyword>
<name>A0A1Y5IC59_OSTTA</name>
<comment type="catalytic activity">
    <reaction evidence="5 6">
        <text>Release of N-terminal amino acids, preferentially methionine, from peptides and arylamides.</text>
        <dbReference type="EC" id="3.4.11.18"/>
    </reaction>
</comment>
<accession>A0A1Y5IC59</accession>
<feature type="binding site" evidence="5">
    <location>
        <position position="200"/>
    </location>
    <ligand>
        <name>a divalent metal cation</name>
        <dbReference type="ChEBI" id="CHEBI:60240"/>
        <label>2</label>
        <note>catalytic</note>
    </ligand>
</feature>
<evidence type="ECO:0000256" key="2">
    <source>
        <dbReference type="ARBA" id="ARBA00022670"/>
    </source>
</evidence>
<evidence type="ECO:0000256" key="1">
    <source>
        <dbReference type="ARBA" id="ARBA00022438"/>
    </source>
</evidence>
<organism evidence="8">
    <name type="scientific">Ostreococcus tauri</name>
    <name type="common">Marine green alga</name>
    <dbReference type="NCBI Taxonomy" id="70448"/>
    <lineage>
        <taxon>Eukaryota</taxon>
        <taxon>Viridiplantae</taxon>
        <taxon>Chlorophyta</taxon>
        <taxon>Mamiellophyceae</taxon>
        <taxon>Mamiellales</taxon>
        <taxon>Bathycoccaceae</taxon>
        <taxon>Ostreococcus</taxon>
    </lineage>
</organism>
<dbReference type="InterPro" id="IPR002467">
    <property type="entry name" value="Pept_M24A_MAP1"/>
</dbReference>
<dbReference type="GO" id="GO:0004239">
    <property type="term" value="F:initiator methionyl aminopeptidase activity"/>
    <property type="evidence" value="ECO:0007669"/>
    <property type="project" value="UniProtKB-UniRule"/>
</dbReference>